<organism evidence="1 2">
    <name type="scientific">Candidatus Nomurabacteria bacterium RIFCSPHIGHO2_01_FULL_40_24b</name>
    <dbReference type="NCBI Taxonomy" id="1801739"/>
    <lineage>
        <taxon>Bacteria</taxon>
        <taxon>Candidatus Nomuraibacteriota</taxon>
    </lineage>
</organism>
<reference evidence="1 2" key="1">
    <citation type="journal article" date="2016" name="Nat. Commun.">
        <title>Thousands of microbial genomes shed light on interconnected biogeochemical processes in an aquifer system.</title>
        <authorList>
            <person name="Anantharaman K."/>
            <person name="Brown C.T."/>
            <person name="Hug L.A."/>
            <person name="Sharon I."/>
            <person name="Castelle C.J."/>
            <person name="Probst A.J."/>
            <person name="Thomas B.C."/>
            <person name="Singh A."/>
            <person name="Wilkins M.J."/>
            <person name="Karaoz U."/>
            <person name="Brodie E.L."/>
            <person name="Williams K.H."/>
            <person name="Hubbard S.S."/>
            <person name="Banfield J.F."/>
        </authorList>
    </citation>
    <scope>NUCLEOTIDE SEQUENCE [LARGE SCALE GENOMIC DNA]</scope>
</reference>
<protein>
    <submittedName>
        <fullName evidence="1">Uncharacterized protein</fullName>
    </submittedName>
</protein>
<dbReference type="AlphaFoldDB" id="A0A1F6V9E0"/>
<proteinExistence type="predicted"/>
<sequence length="61" mass="7087">MKILQSGEIRHKGSKQVFYWQLVEEDGLPTKTEGMDHPFCREIVEPPPTITVRHPDEIVDK</sequence>
<name>A0A1F6V9E0_9BACT</name>
<comment type="caution">
    <text evidence="1">The sequence shown here is derived from an EMBL/GenBank/DDBJ whole genome shotgun (WGS) entry which is preliminary data.</text>
</comment>
<evidence type="ECO:0000313" key="1">
    <source>
        <dbReference type="EMBL" id="OGI66270.1"/>
    </source>
</evidence>
<accession>A0A1F6V9E0</accession>
<dbReference type="Proteomes" id="UP000177370">
    <property type="component" value="Unassembled WGS sequence"/>
</dbReference>
<gene>
    <name evidence="1" type="ORF">A2647_00760</name>
</gene>
<dbReference type="EMBL" id="MFTP01000002">
    <property type="protein sequence ID" value="OGI66270.1"/>
    <property type="molecule type" value="Genomic_DNA"/>
</dbReference>
<evidence type="ECO:0000313" key="2">
    <source>
        <dbReference type="Proteomes" id="UP000177370"/>
    </source>
</evidence>